<sequence>MQRSIDATSTKLTSTKTLNSTEDLAEETQQNVSCDTPSTFTEDQTQQPPIPGMSTDENTPLALRRPIRRASQFDEALLREDSCGDPGLHDGAHSGAARYSFRALAINQI</sequence>
<evidence type="ECO:0000313" key="4">
    <source>
        <dbReference type="WBParaSite" id="ECPE_0000757001-mRNA-1"/>
    </source>
</evidence>
<evidence type="ECO:0000313" key="3">
    <source>
        <dbReference type="Proteomes" id="UP000272942"/>
    </source>
</evidence>
<dbReference type="EMBL" id="UZAN01044768">
    <property type="protein sequence ID" value="VDP81424.1"/>
    <property type="molecule type" value="Genomic_DNA"/>
</dbReference>
<gene>
    <name evidence="2" type="ORF">ECPE_LOCUS7554</name>
</gene>
<keyword evidence="3" id="KW-1185">Reference proteome</keyword>
<feature type="region of interest" description="Disordered" evidence="1">
    <location>
        <begin position="1"/>
        <end position="61"/>
    </location>
</feature>
<feature type="compositionally biased region" description="Polar residues" evidence="1">
    <location>
        <begin position="27"/>
        <end position="47"/>
    </location>
</feature>
<evidence type="ECO:0000256" key="1">
    <source>
        <dbReference type="SAM" id="MobiDB-lite"/>
    </source>
</evidence>
<reference evidence="2 3" key="2">
    <citation type="submission" date="2018-11" db="EMBL/GenBank/DDBJ databases">
        <authorList>
            <consortium name="Pathogen Informatics"/>
        </authorList>
    </citation>
    <scope>NUCLEOTIDE SEQUENCE [LARGE SCALE GENOMIC DNA]</scope>
    <source>
        <strain evidence="2 3">Egypt</strain>
    </source>
</reference>
<reference evidence="4" key="1">
    <citation type="submission" date="2016-06" db="UniProtKB">
        <authorList>
            <consortium name="WormBaseParasite"/>
        </authorList>
    </citation>
    <scope>IDENTIFICATION</scope>
</reference>
<dbReference type="Proteomes" id="UP000272942">
    <property type="component" value="Unassembled WGS sequence"/>
</dbReference>
<dbReference type="WBParaSite" id="ECPE_0000757001-mRNA-1">
    <property type="protein sequence ID" value="ECPE_0000757001-mRNA-1"/>
    <property type="gene ID" value="ECPE_0000757001"/>
</dbReference>
<proteinExistence type="predicted"/>
<dbReference type="AlphaFoldDB" id="A0A183AKR9"/>
<feature type="compositionally biased region" description="Low complexity" evidence="1">
    <location>
        <begin position="8"/>
        <end position="21"/>
    </location>
</feature>
<protein>
    <submittedName>
        <fullName evidence="2 4">Uncharacterized protein</fullName>
    </submittedName>
</protein>
<accession>A0A183AKR9</accession>
<organism evidence="4">
    <name type="scientific">Echinostoma caproni</name>
    <dbReference type="NCBI Taxonomy" id="27848"/>
    <lineage>
        <taxon>Eukaryota</taxon>
        <taxon>Metazoa</taxon>
        <taxon>Spiralia</taxon>
        <taxon>Lophotrochozoa</taxon>
        <taxon>Platyhelminthes</taxon>
        <taxon>Trematoda</taxon>
        <taxon>Digenea</taxon>
        <taxon>Plagiorchiida</taxon>
        <taxon>Echinostomata</taxon>
        <taxon>Echinostomatoidea</taxon>
        <taxon>Echinostomatidae</taxon>
        <taxon>Echinostoma</taxon>
    </lineage>
</organism>
<name>A0A183AKR9_9TREM</name>
<evidence type="ECO:0000313" key="2">
    <source>
        <dbReference type="EMBL" id="VDP81424.1"/>
    </source>
</evidence>